<organism evidence="2 3">
    <name type="scientific">Stenotrophomonas daejeonensis</name>
    <dbReference type="NCBI Taxonomy" id="659018"/>
    <lineage>
        <taxon>Bacteria</taxon>
        <taxon>Pseudomonadati</taxon>
        <taxon>Pseudomonadota</taxon>
        <taxon>Gammaproteobacteria</taxon>
        <taxon>Lysobacterales</taxon>
        <taxon>Lysobacteraceae</taxon>
        <taxon>Stenotrophomonas</taxon>
    </lineage>
</organism>
<evidence type="ECO:0000313" key="2">
    <source>
        <dbReference type="EMBL" id="KRG86954.1"/>
    </source>
</evidence>
<accession>A0A0R0E9B3</accession>
<feature type="compositionally biased region" description="Basic and acidic residues" evidence="1">
    <location>
        <begin position="74"/>
        <end position="93"/>
    </location>
</feature>
<evidence type="ECO:0008006" key="4">
    <source>
        <dbReference type="Google" id="ProtNLM"/>
    </source>
</evidence>
<reference evidence="2 3" key="1">
    <citation type="submission" date="2015-05" db="EMBL/GenBank/DDBJ databases">
        <title>Genome sequencing and analysis of members of genus Stenotrophomonas.</title>
        <authorList>
            <person name="Patil P.P."/>
            <person name="Midha S."/>
            <person name="Patil P.B."/>
        </authorList>
    </citation>
    <scope>NUCLEOTIDE SEQUENCE [LARGE SCALE GENOMIC DNA]</scope>
    <source>
        <strain evidence="2 3">JCM 16244</strain>
    </source>
</reference>
<dbReference type="AlphaFoldDB" id="A0A0R0E9B3"/>
<dbReference type="PATRIC" id="fig|659018.3.peg.1029"/>
<dbReference type="EMBL" id="LDJP01000029">
    <property type="protein sequence ID" value="KRG86954.1"/>
    <property type="molecule type" value="Genomic_DNA"/>
</dbReference>
<comment type="caution">
    <text evidence="2">The sequence shown here is derived from an EMBL/GenBank/DDBJ whole genome shotgun (WGS) entry which is preliminary data.</text>
</comment>
<feature type="region of interest" description="Disordered" evidence="1">
    <location>
        <begin position="49"/>
        <end position="93"/>
    </location>
</feature>
<proteinExistence type="predicted"/>
<evidence type="ECO:0000313" key="3">
    <source>
        <dbReference type="Proteomes" id="UP000050940"/>
    </source>
</evidence>
<sequence>MGVLLLAMVSPVPAQQVFKCVDDGAVAYQSMPCMGVTEKSWEVAAEPAASPVVAATPTRDAAVDGSGNRRTRRREPASVRRPPPDACEKAKAGRDAAYRKAGLKRGFKLSSHWDNRVHDACW</sequence>
<evidence type="ECO:0000256" key="1">
    <source>
        <dbReference type="SAM" id="MobiDB-lite"/>
    </source>
</evidence>
<feature type="compositionally biased region" description="Low complexity" evidence="1">
    <location>
        <begin position="49"/>
        <end position="58"/>
    </location>
</feature>
<name>A0A0R0E9B3_9GAMM</name>
<dbReference type="OrthoDB" id="6009062at2"/>
<protein>
    <recommendedName>
        <fullName evidence="4">DUF4124 domain-containing protein</fullName>
    </recommendedName>
</protein>
<keyword evidence="3" id="KW-1185">Reference proteome</keyword>
<dbReference type="Proteomes" id="UP000050940">
    <property type="component" value="Unassembled WGS sequence"/>
</dbReference>
<gene>
    <name evidence="2" type="ORF">ABB34_05610</name>
</gene>